<evidence type="ECO:0008006" key="3">
    <source>
        <dbReference type="Google" id="ProtNLM"/>
    </source>
</evidence>
<dbReference type="InterPro" id="IPR036514">
    <property type="entry name" value="SGNH_hydro_sf"/>
</dbReference>
<dbReference type="STRING" id="870482.SAMN04487987_108105"/>
<dbReference type="Proteomes" id="UP000199439">
    <property type="component" value="Unassembled WGS sequence"/>
</dbReference>
<gene>
    <name evidence="1" type="ORF">SAMN04487987_108105</name>
</gene>
<protein>
    <recommendedName>
        <fullName evidence="3">SGNH/GDSL hydrolase family protein</fullName>
    </recommendedName>
</protein>
<sequence>MKDLNKTNNNVLIKQMPYRFLKYCFTTLFCLCVILNVSSQNNEIDRLKKKEDIHKILFIGNDIISTHNLPAAVKKKAKYSGYTIETKMIATSNYNYSDHWNKSGVQSLISSKVYDVVVIQQNPTNRINSYDNLVDYSNRYSKLCKENSVILAFFMCWPTLDHFITFDTEILNYQLVSETNDDVLCPVGQVWKSYFDKTKKFDYYGDDNFLPSKKGNDIAAQVVLKSISKHLR</sequence>
<dbReference type="AlphaFoldDB" id="A0A1I1R2M8"/>
<evidence type="ECO:0000313" key="2">
    <source>
        <dbReference type="Proteomes" id="UP000199439"/>
    </source>
</evidence>
<proteinExistence type="predicted"/>
<accession>A0A1I1R2M8</accession>
<keyword evidence="2" id="KW-1185">Reference proteome</keyword>
<dbReference type="RefSeq" id="WP_092852655.1">
    <property type="nucleotide sequence ID" value="NZ_FOMI01000008.1"/>
</dbReference>
<name>A0A1I1R2M8_9FLAO</name>
<dbReference type="EMBL" id="FOMI01000008">
    <property type="protein sequence ID" value="SFD28651.1"/>
    <property type="molecule type" value="Genomic_DNA"/>
</dbReference>
<reference evidence="2" key="1">
    <citation type="submission" date="2016-10" db="EMBL/GenBank/DDBJ databases">
        <authorList>
            <person name="Varghese N."/>
            <person name="Submissions S."/>
        </authorList>
    </citation>
    <scope>NUCLEOTIDE SEQUENCE [LARGE SCALE GENOMIC DNA]</scope>
    <source>
        <strain evidence="2">DSM 25730</strain>
    </source>
</reference>
<dbReference type="GO" id="GO:0016788">
    <property type="term" value="F:hydrolase activity, acting on ester bonds"/>
    <property type="evidence" value="ECO:0007669"/>
    <property type="project" value="UniProtKB-ARBA"/>
</dbReference>
<dbReference type="Gene3D" id="3.40.50.1110">
    <property type="entry name" value="SGNH hydrolase"/>
    <property type="match status" value="1"/>
</dbReference>
<evidence type="ECO:0000313" key="1">
    <source>
        <dbReference type="EMBL" id="SFD28651.1"/>
    </source>
</evidence>
<dbReference type="OrthoDB" id="7443339at2"/>
<organism evidence="1 2">
    <name type="scientific">Algibacter pectinivorans</name>
    <dbReference type="NCBI Taxonomy" id="870482"/>
    <lineage>
        <taxon>Bacteria</taxon>
        <taxon>Pseudomonadati</taxon>
        <taxon>Bacteroidota</taxon>
        <taxon>Flavobacteriia</taxon>
        <taxon>Flavobacteriales</taxon>
        <taxon>Flavobacteriaceae</taxon>
        <taxon>Algibacter</taxon>
    </lineage>
</organism>